<gene>
    <name evidence="3" type="ORF">SAMN05421747_10182</name>
</gene>
<dbReference type="SUPFAM" id="SSF53448">
    <property type="entry name" value="Nucleotide-diphospho-sugar transferases"/>
    <property type="match status" value="1"/>
</dbReference>
<keyword evidence="1" id="KW-0472">Membrane</keyword>
<dbReference type="PANTHER" id="PTHR43179:SF7">
    <property type="entry name" value="RHAMNOSYLTRANSFERASE WBBL"/>
    <property type="match status" value="1"/>
</dbReference>
<dbReference type="STRING" id="623281.SAMN05421747_10182"/>
<evidence type="ECO:0000256" key="1">
    <source>
        <dbReference type="SAM" id="Phobius"/>
    </source>
</evidence>
<feature type="domain" description="Glycosyltransferase 2-like" evidence="2">
    <location>
        <begin position="109"/>
        <end position="228"/>
    </location>
</feature>
<protein>
    <submittedName>
        <fullName evidence="3">Glycosyltransferase, GT2 family</fullName>
    </submittedName>
</protein>
<dbReference type="InterPro" id="IPR029044">
    <property type="entry name" value="Nucleotide-diphossugar_trans"/>
</dbReference>
<dbReference type="Proteomes" id="UP000199577">
    <property type="component" value="Unassembled WGS sequence"/>
</dbReference>
<keyword evidence="1" id="KW-0812">Transmembrane</keyword>
<proteinExistence type="predicted"/>
<dbReference type="AlphaFoldDB" id="A0A1I1DZ62"/>
<dbReference type="CDD" id="cd04186">
    <property type="entry name" value="GT_2_like_c"/>
    <property type="match status" value="1"/>
</dbReference>
<keyword evidence="3" id="KW-0808">Transferase</keyword>
<evidence type="ECO:0000313" key="3">
    <source>
        <dbReference type="EMBL" id="SFB78288.1"/>
    </source>
</evidence>
<dbReference type="OrthoDB" id="9807209at2"/>
<keyword evidence="1" id="KW-1133">Transmembrane helix</keyword>
<feature type="transmembrane region" description="Helical" evidence="1">
    <location>
        <begin position="36"/>
        <end position="57"/>
    </location>
</feature>
<dbReference type="Gene3D" id="3.90.550.10">
    <property type="entry name" value="Spore Coat Polysaccharide Biosynthesis Protein SpsA, Chain A"/>
    <property type="match status" value="1"/>
</dbReference>
<accession>A0A1I1DZ62</accession>
<dbReference type="EMBL" id="FOLL01000001">
    <property type="protein sequence ID" value="SFB78288.1"/>
    <property type="molecule type" value="Genomic_DNA"/>
</dbReference>
<reference evidence="3 4" key="1">
    <citation type="submission" date="2016-10" db="EMBL/GenBank/DDBJ databases">
        <authorList>
            <person name="de Groot N.N."/>
        </authorList>
    </citation>
    <scope>NUCLEOTIDE SEQUENCE [LARGE SCALE GENOMIC DNA]</scope>
    <source>
        <strain evidence="3 4">DSM 22900</strain>
    </source>
</reference>
<dbReference type="PANTHER" id="PTHR43179">
    <property type="entry name" value="RHAMNOSYLTRANSFERASE WBBL"/>
    <property type="match status" value="1"/>
</dbReference>
<sequence>MGNKLTRWIDNKSHSVCLIISRIYYSHKERGQPVPIFKISFLVAARLFLVILCLFRFNKSFYLNYRNRTLYEFWMRLIGVNKFEIRELLPLTTNYRSFSLPVWDDPHVSIIVCAYNHIAYTYNCIQTVYHHTQNVSYEVLVVNDCSTDDTSEILASIKNLRVLNNETNIGFLRSCNKALRYAKGAYVCFLNNDVQVRPGWLYNLLVPFRTVEGTGLVGARLVYPYGLLQEAGGIVDYEGQPANFGRFSDPNHPYYIYLRETDYCSGACIVLPRADLETLHGFDEKFSPAYYEDTDLAFRVRYQLNKKVVYQPLAEVIHFEGVSSGKTPNGNNVKRYQSSNAALFLEKWGAVFRTFPSSNNLLVNARKWLRNRKTILVIEETLPTYDQDSGSRRMFELIKLFFRLNYEVIFLADSKFEQEPYRTVLINMGVWVLHRPAFKKSFDDELRLLAPMIDLAWICRPSMNRKYGKLIKRLGIAWINDTIDLHFLREERALRVVGGGKADEKKMLRAKQEELSLIRSADTAIAITPTEAGLLNEYGIKHISVIPNIHRLSETVIPGFHDRRGICFIGGYRHIPNIDAARWLVNDIMPLVWQKRPDINVYLLGSAPPPEILKLQSKNVFVPGYLDDVSPYFLSSKVFAAPLRFGAGMKGKIGQSFEYRLPVVTTNIGAEGMGLKVGKNYLLAETAPDFANAILALYENEALWVELAKGGAEALEPYLPDTVMHKLSDVLDSVQQMNRRAHCS</sequence>
<organism evidence="3 4">
    <name type="scientific">Parapedobacter composti</name>
    <dbReference type="NCBI Taxonomy" id="623281"/>
    <lineage>
        <taxon>Bacteria</taxon>
        <taxon>Pseudomonadati</taxon>
        <taxon>Bacteroidota</taxon>
        <taxon>Sphingobacteriia</taxon>
        <taxon>Sphingobacteriales</taxon>
        <taxon>Sphingobacteriaceae</taxon>
        <taxon>Parapedobacter</taxon>
    </lineage>
</organism>
<dbReference type="GO" id="GO:0016740">
    <property type="term" value="F:transferase activity"/>
    <property type="evidence" value="ECO:0007669"/>
    <property type="project" value="UniProtKB-KW"/>
</dbReference>
<dbReference type="Pfam" id="PF13692">
    <property type="entry name" value="Glyco_trans_1_4"/>
    <property type="match status" value="1"/>
</dbReference>
<keyword evidence="4" id="KW-1185">Reference proteome</keyword>
<dbReference type="RefSeq" id="WP_090969981.1">
    <property type="nucleotide sequence ID" value="NZ_FOLL01000001.1"/>
</dbReference>
<evidence type="ECO:0000259" key="2">
    <source>
        <dbReference type="Pfam" id="PF00535"/>
    </source>
</evidence>
<dbReference type="InterPro" id="IPR001173">
    <property type="entry name" value="Glyco_trans_2-like"/>
</dbReference>
<dbReference type="Gene3D" id="3.40.50.2000">
    <property type="entry name" value="Glycogen Phosphorylase B"/>
    <property type="match status" value="1"/>
</dbReference>
<dbReference type="Pfam" id="PF00535">
    <property type="entry name" value="Glycos_transf_2"/>
    <property type="match status" value="1"/>
</dbReference>
<dbReference type="SUPFAM" id="SSF53756">
    <property type="entry name" value="UDP-Glycosyltransferase/glycogen phosphorylase"/>
    <property type="match status" value="1"/>
</dbReference>
<name>A0A1I1DZ62_9SPHI</name>
<evidence type="ECO:0000313" key="4">
    <source>
        <dbReference type="Proteomes" id="UP000199577"/>
    </source>
</evidence>